<dbReference type="InterPro" id="IPR051908">
    <property type="entry name" value="Ribosomal_N-acetyltransferase"/>
</dbReference>
<dbReference type="Gene3D" id="3.40.630.30">
    <property type="match status" value="1"/>
</dbReference>
<dbReference type="InterPro" id="IPR016181">
    <property type="entry name" value="Acyl_CoA_acyltransferase"/>
</dbReference>
<feature type="compositionally biased region" description="Low complexity" evidence="1">
    <location>
        <begin position="23"/>
        <end position="34"/>
    </location>
</feature>
<dbReference type="SUPFAM" id="SSF55729">
    <property type="entry name" value="Acyl-CoA N-acyltransferases (Nat)"/>
    <property type="match status" value="1"/>
</dbReference>
<name>A0ABT1A8P0_9PSEU</name>
<dbReference type="EMBL" id="JAGSOV010000065">
    <property type="protein sequence ID" value="MCO1659397.1"/>
    <property type="molecule type" value="Genomic_DNA"/>
</dbReference>
<feature type="region of interest" description="Disordered" evidence="1">
    <location>
        <begin position="240"/>
        <end position="259"/>
    </location>
</feature>
<proteinExistence type="predicted"/>
<dbReference type="PANTHER" id="PTHR43441:SF11">
    <property type="entry name" value="RIBOSOMAL-PROTEIN-SERINE ACETYLTRANSFERASE"/>
    <property type="match status" value="1"/>
</dbReference>
<dbReference type="PANTHER" id="PTHR43441">
    <property type="entry name" value="RIBOSOMAL-PROTEIN-SERINE ACETYLTRANSFERASE"/>
    <property type="match status" value="1"/>
</dbReference>
<feature type="region of interest" description="Disordered" evidence="1">
    <location>
        <begin position="1"/>
        <end position="52"/>
    </location>
</feature>
<protein>
    <submittedName>
        <fullName evidence="3">GNAT family N-acetyltransferase</fullName>
    </submittedName>
</protein>
<sequence length="259" mass="28019">MSILRPRVPPPRSLARPPEVSSGRRGPPTGFPGPDATGPPLVPHGGGVRHGGGVHLEPTYPVDTARLVLRPLADTDVDELLTYRGRADVCRYLPFEPMTRETLRARLGADLSRSAITAEGQALTLGVRVRDTGRLVGDVVLFFRSQEHARGEIGYAFHPDVAGRGYASEACSALLGLGFDQLGLHRVIARLDSRNEASARLAARLGMRREAHFVRSEMAKGEWVDQLVFAMLAEEWPGSAAHRVQQRGRGTAPGRATDG</sequence>
<comment type="caution">
    <text evidence="3">The sequence shown here is derived from an EMBL/GenBank/DDBJ whole genome shotgun (WGS) entry which is preliminary data.</text>
</comment>
<dbReference type="Proteomes" id="UP001165283">
    <property type="component" value="Unassembled WGS sequence"/>
</dbReference>
<dbReference type="PROSITE" id="PS51186">
    <property type="entry name" value="GNAT"/>
    <property type="match status" value="1"/>
</dbReference>
<evidence type="ECO:0000256" key="1">
    <source>
        <dbReference type="SAM" id="MobiDB-lite"/>
    </source>
</evidence>
<evidence type="ECO:0000259" key="2">
    <source>
        <dbReference type="PROSITE" id="PS51186"/>
    </source>
</evidence>
<dbReference type="InterPro" id="IPR000182">
    <property type="entry name" value="GNAT_dom"/>
</dbReference>
<gene>
    <name evidence="3" type="ORF">KDL28_30430</name>
</gene>
<feature type="domain" description="N-acetyltransferase" evidence="2">
    <location>
        <begin position="67"/>
        <end position="234"/>
    </location>
</feature>
<evidence type="ECO:0000313" key="4">
    <source>
        <dbReference type="Proteomes" id="UP001165283"/>
    </source>
</evidence>
<accession>A0ABT1A8P0</accession>
<dbReference type="Pfam" id="PF13302">
    <property type="entry name" value="Acetyltransf_3"/>
    <property type="match status" value="1"/>
</dbReference>
<evidence type="ECO:0000313" key="3">
    <source>
        <dbReference type="EMBL" id="MCO1659397.1"/>
    </source>
</evidence>
<reference evidence="3" key="1">
    <citation type="submission" date="2021-04" db="EMBL/GenBank/DDBJ databases">
        <title>Pseudonocardia sp. nov., isolated from sandy soil of mangrove forest.</title>
        <authorList>
            <person name="Zan Z."/>
            <person name="Huang R."/>
            <person name="Liu W."/>
        </authorList>
    </citation>
    <scope>NUCLEOTIDE SEQUENCE</scope>
    <source>
        <strain evidence="3">S2-4</strain>
    </source>
</reference>
<organism evidence="3 4">
    <name type="scientific">Pseudonocardia humida</name>
    <dbReference type="NCBI Taxonomy" id="2800819"/>
    <lineage>
        <taxon>Bacteria</taxon>
        <taxon>Bacillati</taxon>
        <taxon>Actinomycetota</taxon>
        <taxon>Actinomycetes</taxon>
        <taxon>Pseudonocardiales</taxon>
        <taxon>Pseudonocardiaceae</taxon>
        <taxon>Pseudonocardia</taxon>
    </lineage>
</organism>
<keyword evidence="4" id="KW-1185">Reference proteome</keyword>